<evidence type="ECO:0000256" key="8">
    <source>
        <dbReference type="ARBA" id="ARBA00023125"/>
    </source>
</evidence>
<dbReference type="PANTHER" id="PTHR43788">
    <property type="entry name" value="DNA2/NAM7 HELICASE FAMILY MEMBER"/>
    <property type="match status" value="1"/>
</dbReference>
<evidence type="ECO:0000256" key="3">
    <source>
        <dbReference type="ARBA" id="ARBA00022763"/>
    </source>
</evidence>
<dbReference type="HAMAP" id="MF_01487">
    <property type="entry name" value="RecD"/>
    <property type="match status" value="1"/>
</dbReference>
<dbReference type="InterPro" id="IPR041851">
    <property type="entry name" value="RecD_N_sf"/>
</dbReference>
<protein>
    <recommendedName>
        <fullName evidence="11">RecBCD enzyme subunit RecD</fullName>
        <ecNumber evidence="11">5.6.2.3</ecNumber>
    </recommendedName>
    <alternativeName>
        <fullName evidence="11">DNA 5'-3' helicase subunit RecD</fullName>
    </alternativeName>
    <alternativeName>
        <fullName evidence="11">Exonuclease V subunit RecD</fullName>
        <shortName evidence="11">ExoV subunit RecD</shortName>
    </alternativeName>
    <alternativeName>
        <fullName evidence="11">Helicase/nuclease RecBCD subunit RecD</fullName>
    </alternativeName>
</protein>
<accession>A0ABV4HRX6</accession>
<comment type="function">
    <text evidence="11">A helicase/nuclease that prepares dsDNA breaks (DSB) for recombinational DNA repair. Binds to DSBs and unwinds DNA via a highly rapid and processive ATP-dependent bidirectional helicase activity. Unwinds dsDNA until it encounters a Chi (crossover hotspot instigator) sequence from the 3' direction. Cuts ssDNA a few nucleotides 3' to the Chi site. The properties and activities of the enzyme are changed at Chi. The Chi-altered holoenzyme produces a long 3'-ssDNA overhang and facilitates RecA-binding to the ssDNA for homologous DNA recombination and repair. Holoenzyme degrades any linearized DNA that is unable to undergo homologous recombination. In the holoenzyme this subunit has ssDNA-dependent ATPase and 5'-3' helicase activity. When added to pre-assembled RecBC greatly stimulates nuclease activity and augments holoenzyme processivity. Negatively regulates the RecA-loading ability of RecBCD.</text>
</comment>
<dbReference type="CDD" id="cd17933">
    <property type="entry name" value="DEXSc_RecD-like"/>
    <property type="match status" value="1"/>
</dbReference>
<comment type="catalytic activity">
    <reaction evidence="11">
        <text>ATP + H2O = ADP + phosphate + H(+)</text>
        <dbReference type="Rhea" id="RHEA:13065"/>
        <dbReference type="ChEBI" id="CHEBI:15377"/>
        <dbReference type="ChEBI" id="CHEBI:15378"/>
        <dbReference type="ChEBI" id="CHEBI:30616"/>
        <dbReference type="ChEBI" id="CHEBI:43474"/>
        <dbReference type="ChEBI" id="CHEBI:456216"/>
        <dbReference type="EC" id="5.6.2.3"/>
    </reaction>
</comment>
<dbReference type="Gene3D" id="3.40.50.300">
    <property type="entry name" value="P-loop containing nucleotide triphosphate hydrolases"/>
    <property type="match status" value="3"/>
</dbReference>
<keyword evidence="3 11" id="KW-0227">DNA damage</keyword>
<dbReference type="NCBIfam" id="TIGR01447">
    <property type="entry name" value="recD"/>
    <property type="match status" value="1"/>
</dbReference>
<keyword evidence="5 11" id="KW-0347">Helicase</keyword>
<dbReference type="Pfam" id="PF13245">
    <property type="entry name" value="AAA_19"/>
    <property type="match status" value="1"/>
</dbReference>
<evidence type="ECO:0000313" key="14">
    <source>
        <dbReference type="EMBL" id="MEZ0474169.1"/>
    </source>
</evidence>
<evidence type="ECO:0000256" key="11">
    <source>
        <dbReference type="HAMAP-Rule" id="MF_01487"/>
    </source>
</evidence>
<dbReference type="Proteomes" id="UP001566331">
    <property type="component" value="Unassembled WGS sequence"/>
</dbReference>
<feature type="binding site" evidence="11">
    <location>
        <begin position="205"/>
        <end position="212"/>
    </location>
    <ligand>
        <name>ATP</name>
        <dbReference type="ChEBI" id="CHEBI:30616"/>
    </ligand>
</feature>
<evidence type="ECO:0000313" key="15">
    <source>
        <dbReference type="Proteomes" id="UP001566331"/>
    </source>
</evidence>
<keyword evidence="4 11" id="KW-0378">Hydrolase</keyword>
<dbReference type="InterPro" id="IPR027417">
    <property type="entry name" value="P-loop_NTPase"/>
</dbReference>
<comment type="similarity">
    <text evidence="11">Belongs to the RecD family.</text>
</comment>
<dbReference type="InterPro" id="IPR049550">
    <property type="entry name" value="RecD_N"/>
</dbReference>
<evidence type="ECO:0000256" key="9">
    <source>
        <dbReference type="ARBA" id="ARBA00023204"/>
    </source>
</evidence>
<dbReference type="InterPro" id="IPR027785">
    <property type="entry name" value="UvrD-like_helicase_C"/>
</dbReference>
<comment type="caution">
    <text evidence="14">The sequence shown here is derived from an EMBL/GenBank/DDBJ whole genome shotgun (WGS) entry which is preliminary data.</text>
</comment>
<dbReference type="Pfam" id="PF21185">
    <property type="entry name" value="RecD_N"/>
    <property type="match status" value="1"/>
</dbReference>
<feature type="domain" description="RecBCD enzyme subunit RecD N-terminal" evidence="13">
    <location>
        <begin position="13"/>
        <end position="111"/>
    </location>
</feature>
<proteinExistence type="inferred from homology"/>
<keyword evidence="6 11" id="KW-0269">Exonuclease</keyword>
<evidence type="ECO:0000256" key="1">
    <source>
        <dbReference type="ARBA" id="ARBA00022722"/>
    </source>
</evidence>
<dbReference type="EMBL" id="JBFWIC010000005">
    <property type="protein sequence ID" value="MEZ0474169.1"/>
    <property type="molecule type" value="Genomic_DNA"/>
</dbReference>
<dbReference type="PANTHER" id="PTHR43788:SF6">
    <property type="entry name" value="DNA HELICASE B"/>
    <property type="match status" value="1"/>
</dbReference>
<dbReference type="Pfam" id="PF13538">
    <property type="entry name" value="UvrD_C_2"/>
    <property type="match status" value="1"/>
</dbReference>
<evidence type="ECO:0000256" key="7">
    <source>
        <dbReference type="ARBA" id="ARBA00022840"/>
    </source>
</evidence>
<evidence type="ECO:0000259" key="13">
    <source>
        <dbReference type="Pfam" id="PF21185"/>
    </source>
</evidence>
<feature type="domain" description="UvrD-like helicase C-terminal" evidence="12">
    <location>
        <begin position="589"/>
        <end position="635"/>
    </location>
</feature>
<name>A0ABV4HRX6_9GAMM</name>
<comment type="miscellaneous">
    <text evidence="11">In the RecBCD complex, RecB has a slow 3'-5' helicase, an exonuclease activity and loads RecA onto ssDNA, RecD has a fast 5'-3' helicase activity, while RecC stimulates the ATPase and processivity of the RecB helicase and contributes to recognition of the Chi site.</text>
</comment>
<dbReference type="CDD" id="cd18809">
    <property type="entry name" value="SF1_C_RecD"/>
    <property type="match status" value="1"/>
</dbReference>
<dbReference type="InterPro" id="IPR006344">
    <property type="entry name" value="RecD"/>
</dbReference>
<comment type="subunit">
    <text evidence="11">Heterotrimer of RecB, RecC and RecD. All subunits contribute to DNA-binding.</text>
</comment>
<dbReference type="Gene3D" id="1.10.10.1020">
    <property type="entry name" value="RecBCD complex, subunit RecD, N-terminal domain"/>
    <property type="match status" value="1"/>
</dbReference>
<keyword evidence="9 11" id="KW-0234">DNA repair</keyword>
<keyword evidence="1 11" id="KW-0540">Nuclease</keyword>
<evidence type="ECO:0000256" key="5">
    <source>
        <dbReference type="ARBA" id="ARBA00022806"/>
    </source>
</evidence>
<sequence>MSTPFTLETLYRTGLLRPLDHALAQSLRRLDPTTPDAVLIAAALASLAVSKGHAGFAPADAAQLVEADIDWPAAADWQRQLAASPWVATPGDPVEPSDTQAPLVFEHGLLYLRRYREYECRLALGLQRIGTQAPDATALDALAPLFRALFADPSPALREKSLPPSGLVGGAPKGLDEGALPPLADDRQAHAAALALRHTLLLVTGGPGTGKTTTITRLLVLLAAQAQQAGRPAPRIALAAPTGRAAERMAESVRIAVQALTELGIDPDLCAQLPATGTTLHRLLGTIPDSPRFRHHADNPLPFDAVVVDEASMIDLPLMAKLVEAVPDGARLVLLGDPDQLPSVEAGDVLSGILRAAGNGERLARDDADALQPLLGTAYPPDRHPRESGDPWTSRVGEADNNFPGRHAHLVRGYRQSSALDLAPLAAAVRGGDTDTTLSLLRGNHLSGVHFHENLTDPLQAHRDRLLAHWTALAEAASPAEALALASRLRILTAVREGPQGARGLNTRIESMLSESGLAGPQRRSPGPGYFHGRLLLVTENSYRHRLFNGDIGICLRDASGAVMAWFPGDDPQHPRPFHPAALPAHESAFAMTVHKAQGSEFDEVWLLLPARFNRVLSRELVYTGLTRARSALHLAGSADVIAEALARHASRWSGLGWRLGATPLNGKVPAAAERVDDVVQRSLF</sequence>
<evidence type="ECO:0000256" key="4">
    <source>
        <dbReference type="ARBA" id="ARBA00022801"/>
    </source>
</evidence>
<dbReference type="EC" id="5.6.2.3" evidence="11"/>
<keyword evidence="15" id="KW-1185">Reference proteome</keyword>
<dbReference type="SUPFAM" id="SSF52540">
    <property type="entry name" value="P-loop containing nucleoside triphosphate hydrolases"/>
    <property type="match status" value="1"/>
</dbReference>
<gene>
    <name evidence="11 14" type="primary">recD</name>
    <name evidence="14" type="ORF">AB6713_06000</name>
</gene>
<keyword evidence="7 11" id="KW-0067">ATP-binding</keyword>
<keyword evidence="8 11" id="KW-0238">DNA-binding</keyword>
<dbReference type="RefSeq" id="WP_370564163.1">
    <property type="nucleotide sequence ID" value="NZ_JBFWIB010000006.1"/>
</dbReference>
<evidence type="ECO:0000259" key="12">
    <source>
        <dbReference type="Pfam" id="PF13538"/>
    </source>
</evidence>
<keyword evidence="2 11" id="KW-0547">Nucleotide-binding</keyword>
<reference evidence="14 15" key="1">
    <citation type="submission" date="2024-07" db="EMBL/GenBank/DDBJ databases">
        <title>Luteimonas salilacus sp. nov., isolated from the shore soil of Salt Lake in Tibet of China.</title>
        <authorList>
            <person name="Zhang X."/>
            <person name="Li A."/>
        </authorList>
    </citation>
    <scope>NUCLEOTIDE SEQUENCE [LARGE SCALE GENOMIC DNA]</scope>
    <source>
        <strain evidence="14 15">B3-2-R+30</strain>
    </source>
</reference>
<dbReference type="InterPro" id="IPR050534">
    <property type="entry name" value="Coronavir_polyprotein_1ab"/>
</dbReference>
<organism evidence="14 15">
    <name type="scientific">Luteimonas salinilitoris</name>
    <dbReference type="NCBI Taxonomy" id="3237697"/>
    <lineage>
        <taxon>Bacteria</taxon>
        <taxon>Pseudomonadati</taxon>
        <taxon>Pseudomonadota</taxon>
        <taxon>Gammaproteobacteria</taxon>
        <taxon>Lysobacterales</taxon>
        <taxon>Lysobacteraceae</taxon>
        <taxon>Luteimonas</taxon>
    </lineage>
</organism>
<keyword evidence="10 11" id="KW-0413">Isomerase</keyword>
<evidence type="ECO:0000256" key="10">
    <source>
        <dbReference type="ARBA" id="ARBA00023235"/>
    </source>
</evidence>
<evidence type="ECO:0000256" key="2">
    <source>
        <dbReference type="ARBA" id="ARBA00022741"/>
    </source>
</evidence>
<dbReference type="GO" id="GO:0008854">
    <property type="term" value="F:exodeoxyribonuclease V activity"/>
    <property type="evidence" value="ECO:0007669"/>
    <property type="project" value="UniProtKB-EC"/>
</dbReference>
<evidence type="ECO:0000256" key="6">
    <source>
        <dbReference type="ARBA" id="ARBA00022839"/>
    </source>
</evidence>